<keyword evidence="2" id="KW-1185">Reference proteome</keyword>
<accession>A0A284QL13</accession>
<organism evidence="1 2">
    <name type="scientific">Armillaria ostoyae</name>
    <name type="common">Armillaria root rot fungus</name>
    <dbReference type="NCBI Taxonomy" id="47428"/>
    <lineage>
        <taxon>Eukaryota</taxon>
        <taxon>Fungi</taxon>
        <taxon>Dikarya</taxon>
        <taxon>Basidiomycota</taxon>
        <taxon>Agaricomycotina</taxon>
        <taxon>Agaricomycetes</taxon>
        <taxon>Agaricomycetidae</taxon>
        <taxon>Agaricales</taxon>
        <taxon>Marasmiineae</taxon>
        <taxon>Physalacriaceae</taxon>
        <taxon>Armillaria</taxon>
    </lineage>
</organism>
<dbReference type="Proteomes" id="UP000219338">
    <property type="component" value="Unassembled WGS sequence"/>
</dbReference>
<name>A0A284QL13_ARMOS</name>
<dbReference type="AlphaFoldDB" id="A0A284QL13"/>
<protein>
    <submittedName>
        <fullName evidence="1">Uncharacterized protein</fullName>
    </submittedName>
</protein>
<evidence type="ECO:0000313" key="2">
    <source>
        <dbReference type="Proteomes" id="UP000219338"/>
    </source>
</evidence>
<reference evidence="2" key="1">
    <citation type="journal article" date="2017" name="Nat. Ecol. Evol.">
        <title>Genome expansion and lineage-specific genetic innovations in the forest pathogenic fungi Armillaria.</title>
        <authorList>
            <person name="Sipos G."/>
            <person name="Prasanna A.N."/>
            <person name="Walter M.C."/>
            <person name="O'Connor E."/>
            <person name="Balint B."/>
            <person name="Krizsan K."/>
            <person name="Kiss B."/>
            <person name="Hess J."/>
            <person name="Varga T."/>
            <person name="Slot J."/>
            <person name="Riley R."/>
            <person name="Boka B."/>
            <person name="Rigling D."/>
            <person name="Barry K."/>
            <person name="Lee J."/>
            <person name="Mihaltcheva S."/>
            <person name="LaButti K."/>
            <person name="Lipzen A."/>
            <person name="Waldron R."/>
            <person name="Moloney N.M."/>
            <person name="Sperisen C."/>
            <person name="Kredics L."/>
            <person name="Vagvoelgyi C."/>
            <person name="Patrignani A."/>
            <person name="Fitzpatrick D."/>
            <person name="Nagy I."/>
            <person name="Doyle S."/>
            <person name="Anderson J.B."/>
            <person name="Grigoriev I.V."/>
            <person name="Gueldener U."/>
            <person name="Muensterkoetter M."/>
            <person name="Nagy L.G."/>
        </authorList>
    </citation>
    <scope>NUCLEOTIDE SEQUENCE [LARGE SCALE GENOMIC DNA]</scope>
    <source>
        <strain evidence="2">C18/9</strain>
    </source>
</reference>
<sequence>MKPNFKEVVKTQKLDYGYTAIAPRSPNVPVISMSRTDIESDVIASTSS</sequence>
<evidence type="ECO:0000313" key="1">
    <source>
        <dbReference type="EMBL" id="SJK97142.1"/>
    </source>
</evidence>
<proteinExistence type="predicted"/>
<gene>
    <name evidence="1" type="ORF">ARMOST_00393</name>
</gene>
<dbReference type="EMBL" id="FUEG01000001">
    <property type="protein sequence ID" value="SJK97142.1"/>
    <property type="molecule type" value="Genomic_DNA"/>
</dbReference>